<evidence type="ECO:0000256" key="3">
    <source>
        <dbReference type="SAM" id="Phobius"/>
    </source>
</evidence>
<comment type="caution">
    <text evidence="5">The sequence shown here is derived from an EMBL/GenBank/DDBJ whole genome shotgun (WGS) entry which is preliminary data.</text>
</comment>
<dbReference type="PROSITE" id="PS50110">
    <property type="entry name" value="RESPONSE_REGULATORY"/>
    <property type="match status" value="1"/>
</dbReference>
<keyword evidence="6" id="KW-1185">Reference proteome</keyword>
<dbReference type="SUPFAM" id="SSF52172">
    <property type="entry name" value="CheY-like"/>
    <property type="match status" value="1"/>
</dbReference>
<dbReference type="SMART" id="SM00448">
    <property type="entry name" value="REC"/>
    <property type="match status" value="1"/>
</dbReference>
<dbReference type="GO" id="GO:0000976">
    <property type="term" value="F:transcription cis-regulatory region binding"/>
    <property type="evidence" value="ECO:0007669"/>
    <property type="project" value="TreeGrafter"/>
</dbReference>
<feature type="domain" description="Response regulatory" evidence="4">
    <location>
        <begin position="8"/>
        <end position="122"/>
    </location>
</feature>
<dbReference type="EMBL" id="JAESIY010000006">
    <property type="protein sequence ID" value="MBL3656778.1"/>
    <property type="molecule type" value="Genomic_DNA"/>
</dbReference>
<keyword evidence="3" id="KW-1133">Transmembrane helix</keyword>
<dbReference type="PANTHER" id="PTHR48111">
    <property type="entry name" value="REGULATOR OF RPOS"/>
    <property type="match status" value="1"/>
</dbReference>
<dbReference type="AlphaFoldDB" id="A0A937FA78"/>
<evidence type="ECO:0000256" key="1">
    <source>
        <dbReference type="ARBA" id="ARBA00023125"/>
    </source>
</evidence>
<dbReference type="Proteomes" id="UP000659388">
    <property type="component" value="Unassembled WGS sequence"/>
</dbReference>
<dbReference type="InterPro" id="IPR039420">
    <property type="entry name" value="WalR-like"/>
</dbReference>
<dbReference type="GO" id="GO:0005829">
    <property type="term" value="C:cytosol"/>
    <property type="evidence" value="ECO:0007669"/>
    <property type="project" value="TreeGrafter"/>
</dbReference>
<keyword evidence="2" id="KW-0597">Phosphoprotein</keyword>
<dbReference type="InterPro" id="IPR001789">
    <property type="entry name" value="Sig_transdc_resp-reg_receiver"/>
</dbReference>
<evidence type="ECO:0000259" key="4">
    <source>
        <dbReference type="PROSITE" id="PS50110"/>
    </source>
</evidence>
<protein>
    <submittedName>
        <fullName evidence="5">Response regulator</fullName>
    </submittedName>
</protein>
<organism evidence="5 6">
    <name type="scientific">Fulvivirga sediminis</name>
    <dbReference type="NCBI Taxonomy" id="2803949"/>
    <lineage>
        <taxon>Bacteria</taxon>
        <taxon>Pseudomonadati</taxon>
        <taxon>Bacteroidota</taxon>
        <taxon>Cytophagia</taxon>
        <taxon>Cytophagales</taxon>
        <taxon>Fulvivirgaceae</taxon>
        <taxon>Fulvivirga</taxon>
    </lineage>
</organism>
<dbReference type="CDD" id="cd00156">
    <property type="entry name" value="REC"/>
    <property type="match status" value="1"/>
</dbReference>
<evidence type="ECO:0000256" key="2">
    <source>
        <dbReference type="PROSITE-ProRule" id="PRU00169"/>
    </source>
</evidence>
<dbReference type="GO" id="GO:0000156">
    <property type="term" value="F:phosphorelay response regulator activity"/>
    <property type="evidence" value="ECO:0007669"/>
    <property type="project" value="TreeGrafter"/>
</dbReference>
<proteinExistence type="predicted"/>
<keyword evidence="3" id="KW-0812">Transmembrane</keyword>
<dbReference type="GO" id="GO:0032993">
    <property type="term" value="C:protein-DNA complex"/>
    <property type="evidence" value="ECO:0007669"/>
    <property type="project" value="TreeGrafter"/>
</dbReference>
<feature type="transmembrane region" description="Helical" evidence="3">
    <location>
        <begin position="140"/>
        <end position="161"/>
    </location>
</feature>
<dbReference type="RefSeq" id="WP_202244576.1">
    <property type="nucleotide sequence ID" value="NZ_JAESIY010000006.1"/>
</dbReference>
<feature type="modified residue" description="4-aspartylphosphate" evidence="2">
    <location>
        <position position="57"/>
    </location>
</feature>
<evidence type="ECO:0000313" key="5">
    <source>
        <dbReference type="EMBL" id="MBL3656778.1"/>
    </source>
</evidence>
<name>A0A937FA78_9BACT</name>
<gene>
    <name evidence="5" type="ORF">JL102_11595</name>
</gene>
<dbReference type="InterPro" id="IPR011006">
    <property type="entry name" value="CheY-like_superfamily"/>
</dbReference>
<accession>A0A937FA78</accession>
<reference evidence="5" key="1">
    <citation type="submission" date="2021-01" db="EMBL/GenBank/DDBJ databases">
        <title>Fulvivirga kasyanovii gen. nov., sp nov., a novel member of the phylum Bacteroidetes isolated from seawater in a mussel farm.</title>
        <authorList>
            <person name="Zhao L.-H."/>
            <person name="Wang Z.-J."/>
        </authorList>
    </citation>
    <scope>NUCLEOTIDE SEQUENCE</scope>
    <source>
        <strain evidence="5">2943</strain>
    </source>
</reference>
<dbReference type="PANTHER" id="PTHR48111:SF17">
    <property type="entry name" value="TRANSCRIPTIONAL REGULATORY PROTEIN YPDB"/>
    <property type="match status" value="1"/>
</dbReference>
<keyword evidence="3" id="KW-0472">Membrane</keyword>
<sequence length="162" mass="18746">MKTKEKMKVFVVDDDIFRTYLYEQHLVNLGFKDISIYHSGTSCLNALTEEPDIIFLDYHMDDMNGLEVLQKIKRFNPNIYVVLISGQQSMEVAVKSLKIGAFDYIIKEEEELNRIEEVVEKIIKVNTLLQEKNNPKPSRVHSLVGIMLIAAIICGFVYQFLQ</sequence>
<evidence type="ECO:0000313" key="6">
    <source>
        <dbReference type="Proteomes" id="UP000659388"/>
    </source>
</evidence>
<dbReference type="GO" id="GO:0006355">
    <property type="term" value="P:regulation of DNA-templated transcription"/>
    <property type="evidence" value="ECO:0007669"/>
    <property type="project" value="TreeGrafter"/>
</dbReference>
<dbReference type="Gene3D" id="3.40.50.2300">
    <property type="match status" value="1"/>
</dbReference>
<keyword evidence="1" id="KW-0238">DNA-binding</keyword>
<dbReference type="Pfam" id="PF00072">
    <property type="entry name" value="Response_reg"/>
    <property type="match status" value="1"/>
</dbReference>